<gene>
    <name evidence="6" type="ORF">GON04_13570</name>
</gene>
<dbReference type="SUPFAM" id="SSF55781">
    <property type="entry name" value="GAF domain-like"/>
    <property type="match status" value="1"/>
</dbReference>
<dbReference type="AlphaFoldDB" id="A0A6N8IV94"/>
<dbReference type="Gene3D" id="1.10.10.10">
    <property type="entry name" value="Winged helix-like DNA-binding domain superfamily/Winged helix DNA-binding domain"/>
    <property type="match status" value="1"/>
</dbReference>
<dbReference type="SMART" id="SM00346">
    <property type="entry name" value="HTH_ICLR"/>
    <property type="match status" value="1"/>
</dbReference>
<keyword evidence="7" id="KW-1185">Reference proteome</keyword>
<dbReference type="GO" id="GO:0045892">
    <property type="term" value="P:negative regulation of DNA-templated transcription"/>
    <property type="evidence" value="ECO:0007669"/>
    <property type="project" value="TreeGrafter"/>
</dbReference>
<dbReference type="InterPro" id="IPR050707">
    <property type="entry name" value="HTH_MetabolicPath_Reg"/>
</dbReference>
<evidence type="ECO:0000259" key="5">
    <source>
        <dbReference type="PROSITE" id="PS51078"/>
    </source>
</evidence>
<dbReference type="SUPFAM" id="SSF46785">
    <property type="entry name" value="Winged helix' DNA-binding domain"/>
    <property type="match status" value="1"/>
</dbReference>
<accession>A0A6N8IV94</accession>
<evidence type="ECO:0000256" key="2">
    <source>
        <dbReference type="ARBA" id="ARBA00023125"/>
    </source>
</evidence>
<evidence type="ECO:0000256" key="1">
    <source>
        <dbReference type="ARBA" id="ARBA00023015"/>
    </source>
</evidence>
<name>A0A6N8IV94_9BURK</name>
<sequence length="264" mass="27641">MRRRTVALAAAGPAGGDDKIDSLQRGLEVLRCFQPGEGLLAVADIARRLALPKPTTRRLLDTLAQHGFVLRSPGGESYGLHVASFVVGQAVLNGSPMVRQAQPLLQGLADRFAAHALLCVGDRRDMLVLAHRAAPGAPAWSVGAGLRLPIADTAVGHAWLWAQPATVQSAWMAHLREAGSGGAAEVWKAFHTIEASGTCESVRPERRQSLLLAAPVVWRDGATAVLACACGADAEAAAQLRPEVSRALVEAAAVLRDQVGRSGA</sequence>
<proteinExistence type="predicted"/>
<reference evidence="6 7" key="1">
    <citation type="submission" date="2019-12" db="EMBL/GenBank/DDBJ databases">
        <authorList>
            <person name="Huq M.A."/>
        </authorList>
    </citation>
    <scope>NUCLEOTIDE SEQUENCE [LARGE SCALE GENOMIC DNA]</scope>
    <source>
        <strain evidence="6 7">MAH-25</strain>
    </source>
</reference>
<dbReference type="PANTHER" id="PTHR30136:SF34">
    <property type="entry name" value="TRANSCRIPTIONAL REGULATOR"/>
    <property type="match status" value="1"/>
</dbReference>
<dbReference type="Gene3D" id="3.30.450.40">
    <property type="match status" value="1"/>
</dbReference>
<dbReference type="InterPro" id="IPR036390">
    <property type="entry name" value="WH_DNA-bd_sf"/>
</dbReference>
<keyword evidence="1" id="KW-0805">Transcription regulation</keyword>
<dbReference type="GO" id="GO:0003700">
    <property type="term" value="F:DNA-binding transcription factor activity"/>
    <property type="evidence" value="ECO:0007669"/>
    <property type="project" value="TreeGrafter"/>
</dbReference>
<organism evidence="6 7">
    <name type="scientific">Ramlibacter pinisoli</name>
    <dbReference type="NCBI Taxonomy" id="2682844"/>
    <lineage>
        <taxon>Bacteria</taxon>
        <taxon>Pseudomonadati</taxon>
        <taxon>Pseudomonadota</taxon>
        <taxon>Betaproteobacteria</taxon>
        <taxon>Burkholderiales</taxon>
        <taxon>Comamonadaceae</taxon>
        <taxon>Ramlibacter</taxon>
    </lineage>
</organism>
<dbReference type="EMBL" id="WSEL01000006">
    <property type="protein sequence ID" value="MVQ30485.1"/>
    <property type="molecule type" value="Genomic_DNA"/>
</dbReference>
<dbReference type="InterPro" id="IPR036388">
    <property type="entry name" value="WH-like_DNA-bd_sf"/>
</dbReference>
<dbReference type="Proteomes" id="UP000469385">
    <property type="component" value="Unassembled WGS sequence"/>
</dbReference>
<dbReference type="Pfam" id="PF09339">
    <property type="entry name" value="HTH_IclR"/>
    <property type="match status" value="1"/>
</dbReference>
<evidence type="ECO:0000256" key="3">
    <source>
        <dbReference type="ARBA" id="ARBA00023163"/>
    </source>
</evidence>
<dbReference type="GO" id="GO:0003677">
    <property type="term" value="F:DNA binding"/>
    <property type="evidence" value="ECO:0007669"/>
    <property type="project" value="UniProtKB-KW"/>
</dbReference>
<evidence type="ECO:0000259" key="4">
    <source>
        <dbReference type="PROSITE" id="PS51077"/>
    </source>
</evidence>
<feature type="domain" description="IclR-ED" evidence="5">
    <location>
        <begin position="83"/>
        <end position="261"/>
    </location>
</feature>
<keyword evidence="2" id="KW-0238">DNA-binding</keyword>
<dbReference type="PROSITE" id="PS51077">
    <property type="entry name" value="HTH_ICLR"/>
    <property type="match status" value="1"/>
</dbReference>
<dbReference type="InterPro" id="IPR005471">
    <property type="entry name" value="Tscrpt_reg_IclR_N"/>
</dbReference>
<dbReference type="RefSeq" id="WP_157398614.1">
    <property type="nucleotide sequence ID" value="NZ_WSEL01000006.1"/>
</dbReference>
<keyword evidence="3" id="KW-0804">Transcription</keyword>
<dbReference type="PANTHER" id="PTHR30136">
    <property type="entry name" value="HELIX-TURN-HELIX TRANSCRIPTIONAL REGULATOR, ICLR FAMILY"/>
    <property type="match status" value="1"/>
</dbReference>
<feature type="domain" description="HTH iclR-type" evidence="4">
    <location>
        <begin position="20"/>
        <end position="82"/>
    </location>
</feature>
<comment type="caution">
    <text evidence="6">The sequence shown here is derived from an EMBL/GenBank/DDBJ whole genome shotgun (WGS) entry which is preliminary data.</text>
</comment>
<evidence type="ECO:0000313" key="6">
    <source>
        <dbReference type="EMBL" id="MVQ30485.1"/>
    </source>
</evidence>
<dbReference type="InterPro" id="IPR014757">
    <property type="entry name" value="Tscrpt_reg_IclR_C"/>
</dbReference>
<dbReference type="PROSITE" id="PS51078">
    <property type="entry name" value="ICLR_ED"/>
    <property type="match status" value="1"/>
</dbReference>
<dbReference type="InterPro" id="IPR029016">
    <property type="entry name" value="GAF-like_dom_sf"/>
</dbReference>
<evidence type="ECO:0000313" key="7">
    <source>
        <dbReference type="Proteomes" id="UP000469385"/>
    </source>
</evidence>
<protein>
    <submittedName>
        <fullName evidence="6">Helix-turn-helix domain-containing protein</fullName>
    </submittedName>
</protein>